<reference evidence="1 2" key="1">
    <citation type="submission" date="2023-03" db="EMBL/GenBank/DDBJ databases">
        <title>WGS of Gossypium arboreum.</title>
        <authorList>
            <person name="Yu D."/>
        </authorList>
    </citation>
    <scope>NUCLEOTIDE SEQUENCE [LARGE SCALE GENOMIC DNA]</scope>
    <source>
        <tissue evidence="1">Leaf</tissue>
    </source>
</reference>
<keyword evidence="2" id="KW-1185">Reference proteome</keyword>
<dbReference type="PANTHER" id="PTHR48200:SF1">
    <property type="entry name" value="AMINOTRANSFERASE-LIKE PLANT MOBILE DOMAIN-CONTAINING PROTEIN"/>
    <property type="match status" value="1"/>
</dbReference>
<organism evidence="1 2">
    <name type="scientific">Gossypium arboreum</name>
    <name type="common">Tree cotton</name>
    <name type="synonym">Gossypium nanking</name>
    <dbReference type="NCBI Taxonomy" id="29729"/>
    <lineage>
        <taxon>Eukaryota</taxon>
        <taxon>Viridiplantae</taxon>
        <taxon>Streptophyta</taxon>
        <taxon>Embryophyta</taxon>
        <taxon>Tracheophyta</taxon>
        <taxon>Spermatophyta</taxon>
        <taxon>Magnoliopsida</taxon>
        <taxon>eudicotyledons</taxon>
        <taxon>Gunneridae</taxon>
        <taxon>Pentapetalae</taxon>
        <taxon>rosids</taxon>
        <taxon>malvids</taxon>
        <taxon>Malvales</taxon>
        <taxon>Malvaceae</taxon>
        <taxon>Malvoideae</taxon>
        <taxon>Gossypium</taxon>
    </lineage>
</organism>
<name>A0ABR0PNZ2_GOSAR</name>
<dbReference type="PANTHER" id="PTHR48200">
    <property type="entry name" value="PROTEIN, PUTATIVE-RELATED"/>
    <property type="match status" value="1"/>
</dbReference>
<accession>A0ABR0PNZ2</accession>
<dbReference type="Proteomes" id="UP001358586">
    <property type="component" value="Chromosome 6"/>
</dbReference>
<proteinExistence type="predicted"/>
<gene>
    <name evidence="1" type="ORF">PVK06_020863</name>
</gene>
<dbReference type="EMBL" id="JARKNE010000006">
    <property type="protein sequence ID" value="KAK5825969.1"/>
    <property type="molecule type" value="Genomic_DNA"/>
</dbReference>
<evidence type="ECO:0000313" key="2">
    <source>
        <dbReference type="Proteomes" id="UP001358586"/>
    </source>
</evidence>
<protein>
    <submittedName>
        <fullName evidence="1">Uncharacterized protein</fullName>
    </submittedName>
</protein>
<comment type="caution">
    <text evidence="1">The sequence shown here is derived from an EMBL/GenBank/DDBJ whole genome shotgun (WGS) entry which is preliminary data.</text>
</comment>
<evidence type="ECO:0000313" key="1">
    <source>
        <dbReference type="EMBL" id="KAK5825969.1"/>
    </source>
</evidence>
<sequence length="127" mass="14789">MWPEKMQLEKGDSLAEGYTSGLLDFTRINVTQNEFQELRDIWARWDDETKQLFYQSYGDLPYLLDIKVDNCFTFGKVDLVPTVEEYTTLLHCPKVQVDKTYSKATNAPSFVKKLMSITGMNEQWVMA</sequence>